<dbReference type="Proteomes" id="UP000230822">
    <property type="component" value="Unassembled WGS sequence"/>
</dbReference>
<evidence type="ECO:0008006" key="3">
    <source>
        <dbReference type="Google" id="ProtNLM"/>
    </source>
</evidence>
<organism evidence="1 2">
    <name type="scientific">Candidatus Roizmanbacteria bacterium CG_4_8_14_3_um_filter_34_9</name>
    <dbReference type="NCBI Taxonomy" id="1974832"/>
    <lineage>
        <taxon>Bacteria</taxon>
        <taxon>Candidatus Roizmaniibacteriota</taxon>
    </lineage>
</organism>
<dbReference type="EMBL" id="PFGU01000062">
    <property type="protein sequence ID" value="PIW73258.1"/>
    <property type="molecule type" value="Genomic_DNA"/>
</dbReference>
<protein>
    <recommendedName>
        <fullName evidence="3">Type I restriction enzyme R protein N-terminal domain-containing protein</fullName>
    </recommendedName>
</protein>
<gene>
    <name evidence="1" type="ORF">CO005_02445</name>
</gene>
<name>A0A2M7IC86_9BACT</name>
<reference evidence="2" key="1">
    <citation type="submission" date="2017-09" db="EMBL/GenBank/DDBJ databases">
        <title>Depth-based differentiation of microbial function through sediment-hosted aquifers and enrichment of novel symbionts in the deep terrestrial subsurface.</title>
        <authorList>
            <person name="Probst A.J."/>
            <person name="Ladd B."/>
            <person name="Jarett J.K."/>
            <person name="Geller-Mcgrath D.E."/>
            <person name="Sieber C.M.K."/>
            <person name="Emerson J.B."/>
            <person name="Anantharaman K."/>
            <person name="Thomas B.C."/>
            <person name="Malmstrom R."/>
            <person name="Stieglmeier M."/>
            <person name="Klingl A."/>
            <person name="Woyke T."/>
            <person name="Ryan C.M."/>
            <person name="Banfield J.F."/>
        </authorList>
    </citation>
    <scope>NUCLEOTIDE SEQUENCE [LARGE SCALE GENOMIC DNA]</scope>
</reference>
<evidence type="ECO:0000313" key="2">
    <source>
        <dbReference type="Proteomes" id="UP000230822"/>
    </source>
</evidence>
<comment type="caution">
    <text evidence="1">The sequence shown here is derived from an EMBL/GenBank/DDBJ whole genome shotgun (WGS) entry which is preliminary data.</text>
</comment>
<proteinExistence type="predicted"/>
<dbReference type="AlphaFoldDB" id="A0A2M7IC86"/>
<accession>A0A2M7IC86</accession>
<evidence type="ECO:0000313" key="1">
    <source>
        <dbReference type="EMBL" id="PIW73258.1"/>
    </source>
</evidence>
<sequence>MNNYESKQEIALYPSMLKWLQMYLENKHPKATIKTYDVHAVDLSDFIQRNNYTKFFPEYATYKIRVDLLGVILEKEKCTLVFVEVKDTPLSLINLSQLLGYCKILRPEFAFLISPKGLSKPLSQLLVHFNRLDILEFDKNKFVRVAKWNPTRNAIENDSIIPPLGNL</sequence>